<feature type="transmembrane region" description="Helical" evidence="1">
    <location>
        <begin position="6"/>
        <end position="30"/>
    </location>
</feature>
<keyword evidence="3" id="KW-1185">Reference proteome</keyword>
<gene>
    <name evidence="2" type="ORF">GWR21_15540</name>
</gene>
<dbReference type="RefSeq" id="WP_162332638.1">
    <property type="nucleotide sequence ID" value="NZ_CP048113.1"/>
</dbReference>
<protein>
    <submittedName>
        <fullName evidence="2">Uncharacterized protein</fullName>
    </submittedName>
</protein>
<dbReference type="EMBL" id="CP048113">
    <property type="protein sequence ID" value="QHS60955.1"/>
    <property type="molecule type" value="Genomic_DNA"/>
</dbReference>
<dbReference type="KEGG" id="chih:GWR21_15540"/>
<reference evidence="2 3" key="1">
    <citation type="submission" date="2020-01" db="EMBL/GenBank/DDBJ databases">
        <title>Complete genome sequence of Chitinophaga sp. H33E-04 isolated from quinoa roots.</title>
        <authorList>
            <person name="Weon H.-Y."/>
            <person name="Lee S.A."/>
        </authorList>
    </citation>
    <scope>NUCLEOTIDE SEQUENCE [LARGE SCALE GENOMIC DNA]</scope>
    <source>
        <strain evidence="2 3">H33E-04</strain>
    </source>
</reference>
<dbReference type="Proteomes" id="UP000476411">
    <property type="component" value="Chromosome"/>
</dbReference>
<evidence type="ECO:0000313" key="2">
    <source>
        <dbReference type="EMBL" id="QHS60955.1"/>
    </source>
</evidence>
<evidence type="ECO:0000256" key="1">
    <source>
        <dbReference type="SAM" id="Phobius"/>
    </source>
</evidence>
<keyword evidence="1" id="KW-1133">Transmembrane helix</keyword>
<evidence type="ECO:0000313" key="3">
    <source>
        <dbReference type="Proteomes" id="UP000476411"/>
    </source>
</evidence>
<organism evidence="2 3">
    <name type="scientific">Chitinophaga agri</name>
    <dbReference type="NCBI Taxonomy" id="2703787"/>
    <lineage>
        <taxon>Bacteria</taxon>
        <taxon>Pseudomonadati</taxon>
        <taxon>Bacteroidota</taxon>
        <taxon>Chitinophagia</taxon>
        <taxon>Chitinophagales</taxon>
        <taxon>Chitinophagaceae</taxon>
        <taxon>Chitinophaga</taxon>
    </lineage>
</organism>
<sequence length="179" mass="20680">MSLSFNRNIFYMVCVIVLVPLTFISAFRFAKWLEQKKMDRIVASNTRTVAYLISLQTSSKGRQVLAEYYVDNVKYVKRQQASTEFSINDAPAYEILYDSKHPQDSWIDFTRPVNNEADIIRTIATIEMVTDGIVSFSYEVDGEIRHSKLPLPRGKVVKKGEEYPLEYPADNPWQVILDL</sequence>
<keyword evidence="1" id="KW-0812">Transmembrane</keyword>
<name>A0A6B9ZIP3_9BACT</name>
<keyword evidence="1" id="KW-0472">Membrane</keyword>
<proteinExistence type="predicted"/>
<dbReference type="AlphaFoldDB" id="A0A6B9ZIP3"/>
<accession>A0A6B9ZIP3</accession>